<feature type="transmembrane region" description="Helical" evidence="1">
    <location>
        <begin position="372"/>
        <end position="393"/>
    </location>
</feature>
<feature type="transmembrane region" description="Helical" evidence="1">
    <location>
        <begin position="399"/>
        <end position="421"/>
    </location>
</feature>
<dbReference type="AlphaFoldDB" id="A0AAU8CAT3"/>
<organism evidence="2">
    <name type="scientific">Halobacterium sp. NMX12-1</name>
    <dbReference type="NCBI Taxonomy" id="3166650"/>
    <lineage>
        <taxon>Archaea</taxon>
        <taxon>Methanobacteriati</taxon>
        <taxon>Methanobacteriota</taxon>
        <taxon>Stenosarchaea group</taxon>
        <taxon>Halobacteria</taxon>
        <taxon>Halobacteriales</taxon>
        <taxon>Halobacteriaceae</taxon>
        <taxon>Halobacterium</taxon>
    </lineage>
</organism>
<reference evidence="2" key="1">
    <citation type="submission" date="2024-06" db="EMBL/GenBank/DDBJ databases">
        <title>Genome Sequence of an extremely halophilic archaeon isolated from Permian era halite, Salado Formation, Carlsbad, New Mexico: Halobacterium sp. strain NMX12-1.</title>
        <authorList>
            <person name="Sotoa L."/>
            <person name="DasSarma P."/>
            <person name="Anton B.P."/>
            <person name="Vincze T."/>
            <person name="Verma I."/>
            <person name="Eralp B."/>
            <person name="Powers D.W."/>
            <person name="Dozier B.L."/>
            <person name="Roberts R.J."/>
            <person name="DasSarma S."/>
        </authorList>
    </citation>
    <scope>NUCLEOTIDE SEQUENCE</scope>
    <source>
        <strain evidence="2">NMX12-1</strain>
    </source>
</reference>
<evidence type="ECO:0008006" key="3">
    <source>
        <dbReference type="Google" id="ProtNLM"/>
    </source>
</evidence>
<dbReference type="RefSeq" id="WP_353633444.1">
    <property type="nucleotide sequence ID" value="NZ_CP159204.1"/>
</dbReference>
<evidence type="ECO:0000256" key="1">
    <source>
        <dbReference type="SAM" id="Phobius"/>
    </source>
</evidence>
<gene>
    <name evidence="2" type="ORF">ABSL23_08815</name>
</gene>
<feature type="transmembrane region" description="Helical" evidence="1">
    <location>
        <begin position="279"/>
        <end position="299"/>
    </location>
</feature>
<keyword evidence="1" id="KW-0812">Transmembrane</keyword>
<feature type="transmembrane region" description="Helical" evidence="1">
    <location>
        <begin position="252"/>
        <end position="273"/>
    </location>
</feature>
<evidence type="ECO:0000313" key="2">
    <source>
        <dbReference type="EMBL" id="XCF15351.1"/>
    </source>
</evidence>
<dbReference type="EMBL" id="CP159204">
    <property type="protein sequence ID" value="XCF15351.1"/>
    <property type="molecule type" value="Genomic_DNA"/>
</dbReference>
<proteinExistence type="predicted"/>
<name>A0AAU8CAT3_9EURY</name>
<dbReference type="KEGG" id="hanx:ABSL23_08815"/>
<keyword evidence="1" id="KW-1133">Transmembrane helix</keyword>
<protein>
    <recommendedName>
        <fullName evidence="3">ABC transporter permease</fullName>
    </recommendedName>
</protein>
<feature type="transmembrane region" description="Helical" evidence="1">
    <location>
        <begin position="311"/>
        <end position="331"/>
    </location>
</feature>
<dbReference type="GeneID" id="91109246"/>
<feature type="transmembrane region" description="Helical" evidence="1">
    <location>
        <begin position="343"/>
        <end position="360"/>
    </location>
</feature>
<keyword evidence="1" id="KW-0472">Membrane</keyword>
<feature type="transmembrane region" description="Helical" evidence="1">
    <location>
        <begin position="214"/>
        <end position="240"/>
    </location>
</feature>
<accession>A0AAU8CAT3</accession>
<sequence length="427" mass="42210">MVPRRTVALPAAALVVALALAAGAAAAPPPEDVCGACGESFEAAADEAGTPVTVVESSLDVHVRANGSARVVVQNELAGDGAPRVANHSDAVLAALAEGDDALAPVPKNATLSVDGSRVRITHVDRDFGHASFGGVVLADAVHDARTGWEVDTDAFRLHAPDGYTITAGASGDVLSRESGEYVDDDYVAFAPDGGAVSTVATELAIGVEVLPGFLAASGLVLAVPVVALAVLLRALGAFVDRAGTPENTERVGRALAAAGALVAVVAVASGLADTSFSLVGATALFAALTATVVGGLAATDRLDGARVLTAAAVGTPLALGVVATGVGAALHPGIATMTAARALSAGLLAAHGWAFAVVGATRTERGGWTDVATAVVPFVAVIAPLGGIVALLGPTSLLWFLVFGWVPLLAAFGLPAYWLGAALAAE</sequence>